<sequence length="268" mass="28835">MDRYGFTTIRTELDGGVLLVTLARPDRMNAINDVMHRELTALYARIAADSEVEVVVLTGEGRGFCAGGDFKQMAENNDAGYDDGFSQLFVDAVAMARNILAVRQPMIAAVNGDAIGLGATLALFCDIVYISATARIGDPHVQAGLVAADGGVVLWPMLIGANKAKEYLLTGDLLTGAEAERIGLVNHAVPAEEVLEQATATARRLAQGAALAIRFTKRLVNKDLEDRVDRIYEMALAMEAVTFRSADHLEAVKAFGERRAPVFARGLR</sequence>
<evidence type="ECO:0000313" key="3">
    <source>
        <dbReference type="Proteomes" id="UP000604475"/>
    </source>
</evidence>
<dbReference type="CDD" id="cd06558">
    <property type="entry name" value="crotonase-like"/>
    <property type="match status" value="1"/>
</dbReference>
<gene>
    <name evidence="2" type="ORF">I7412_30835</name>
</gene>
<comment type="caution">
    <text evidence="2">The sequence shown here is derived from an EMBL/GenBank/DDBJ whole genome shotgun (WGS) entry which is preliminary data.</text>
</comment>
<dbReference type="InterPro" id="IPR001753">
    <property type="entry name" value="Enoyl-CoA_hydra/iso"/>
</dbReference>
<dbReference type="GO" id="GO:0003824">
    <property type="term" value="F:catalytic activity"/>
    <property type="evidence" value="ECO:0007669"/>
    <property type="project" value="UniProtKB-ARBA"/>
</dbReference>
<dbReference type="SUPFAM" id="SSF52096">
    <property type="entry name" value="ClpP/crotonase"/>
    <property type="match status" value="1"/>
</dbReference>
<dbReference type="Gene3D" id="3.90.226.10">
    <property type="entry name" value="2-enoyl-CoA Hydratase, Chain A, domain 1"/>
    <property type="match status" value="1"/>
</dbReference>
<evidence type="ECO:0000313" key="2">
    <source>
        <dbReference type="EMBL" id="MBL7631477.1"/>
    </source>
</evidence>
<keyword evidence="3" id="KW-1185">Reference proteome</keyword>
<organism evidence="2 3">
    <name type="scientific">Frankia nepalensis</name>
    <dbReference type="NCBI Taxonomy" id="1836974"/>
    <lineage>
        <taxon>Bacteria</taxon>
        <taxon>Bacillati</taxon>
        <taxon>Actinomycetota</taxon>
        <taxon>Actinomycetes</taxon>
        <taxon>Frankiales</taxon>
        <taxon>Frankiaceae</taxon>
        <taxon>Frankia</taxon>
    </lineage>
</organism>
<dbReference type="PANTHER" id="PTHR43459:SF3">
    <property type="entry name" value="ENOYL-COA HYDRATASE ECHA15 (ENOYL HYDRASE) (UNSATURATED ACYL-COA HYDRATASE) (CROTONASE)-RELATED"/>
    <property type="match status" value="1"/>
</dbReference>
<comment type="similarity">
    <text evidence="1">Belongs to the enoyl-CoA hydratase/isomerase family.</text>
</comment>
<dbReference type="InterPro" id="IPR029045">
    <property type="entry name" value="ClpP/crotonase-like_dom_sf"/>
</dbReference>
<reference evidence="2" key="1">
    <citation type="submission" date="2020-12" db="EMBL/GenBank/DDBJ databases">
        <title>Genomic characterization of non-nitrogen-fixing Frankia strains.</title>
        <authorList>
            <person name="Carlos-Shanley C."/>
            <person name="Guerra T."/>
            <person name="Hahn D."/>
        </authorList>
    </citation>
    <scope>NUCLEOTIDE SEQUENCE</scope>
    <source>
        <strain evidence="2">CN6</strain>
    </source>
</reference>
<name>A0A937RJT7_9ACTN</name>
<dbReference type="EMBL" id="JAEACQ010000273">
    <property type="protein sequence ID" value="MBL7631477.1"/>
    <property type="molecule type" value="Genomic_DNA"/>
</dbReference>
<dbReference type="Gene3D" id="1.10.12.10">
    <property type="entry name" value="Lyase 2-enoyl-coa Hydratase, Chain A, domain 2"/>
    <property type="match status" value="1"/>
</dbReference>
<accession>A0A937RJT7</accession>
<dbReference type="AlphaFoldDB" id="A0A937RJT7"/>
<evidence type="ECO:0000256" key="1">
    <source>
        <dbReference type="ARBA" id="ARBA00005254"/>
    </source>
</evidence>
<dbReference type="Pfam" id="PF00378">
    <property type="entry name" value="ECH_1"/>
    <property type="match status" value="1"/>
</dbReference>
<proteinExistence type="inferred from homology"/>
<protein>
    <submittedName>
        <fullName evidence="2">Enoyl-CoA hydratase/isomerase family protein</fullName>
    </submittedName>
</protein>
<dbReference type="InterPro" id="IPR014748">
    <property type="entry name" value="Enoyl-CoA_hydra_C"/>
</dbReference>
<dbReference type="RefSeq" id="WP_203002826.1">
    <property type="nucleotide sequence ID" value="NZ_JADWYU010000198.1"/>
</dbReference>
<dbReference type="Proteomes" id="UP000604475">
    <property type="component" value="Unassembled WGS sequence"/>
</dbReference>
<dbReference type="PANTHER" id="PTHR43459">
    <property type="entry name" value="ENOYL-COA HYDRATASE"/>
    <property type="match status" value="1"/>
</dbReference>